<protein>
    <recommendedName>
        <fullName evidence="1">Stress-response A/B barrel domain-containing protein</fullName>
    </recommendedName>
</protein>
<feature type="domain" description="Stress-response A/B barrel" evidence="1">
    <location>
        <begin position="3"/>
        <end position="100"/>
    </location>
</feature>
<dbReference type="SUPFAM" id="SSF54909">
    <property type="entry name" value="Dimeric alpha+beta barrel"/>
    <property type="match status" value="1"/>
</dbReference>
<dbReference type="SMART" id="SM00886">
    <property type="entry name" value="Dabb"/>
    <property type="match status" value="1"/>
</dbReference>
<dbReference type="Proteomes" id="UP001168146">
    <property type="component" value="Unassembled WGS sequence"/>
</dbReference>
<dbReference type="AlphaFoldDB" id="A0A4U0TR07"/>
<evidence type="ECO:0000313" key="5">
    <source>
        <dbReference type="Proteomes" id="UP000310066"/>
    </source>
</evidence>
<dbReference type="OrthoDB" id="3830014at2759"/>
<organism evidence="4 5">
    <name type="scientific">Friedmanniomyces endolithicus</name>
    <dbReference type="NCBI Taxonomy" id="329885"/>
    <lineage>
        <taxon>Eukaryota</taxon>
        <taxon>Fungi</taxon>
        <taxon>Dikarya</taxon>
        <taxon>Ascomycota</taxon>
        <taxon>Pezizomycotina</taxon>
        <taxon>Dothideomycetes</taxon>
        <taxon>Dothideomycetidae</taxon>
        <taxon>Mycosphaerellales</taxon>
        <taxon>Teratosphaeriaceae</taxon>
        <taxon>Friedmanniomyces</taxon>
    </lineage>
</organism>
<dbReference type="EMBL" id="JASUXU010000124">
    <property type="protein sequence ID" value="KAK0304685.1"/>
    <property type="molecule type" value="Genomic_DNA"/>
</dbReference>
<name>A0A4U0TR07_9PEZI</name>
<evidence type="ECO:0000313" key="2">
    <source>
        <dbReference type="EMBL" id="KAK0304685.1"/>
    </source>
</evidence>
<evidence type="ECO:0000313" key="6">
    <source>
        <dbReference type="Proteomes" id="UP001175353"/>
    </source>
</evidence>
<dbReference type="InterPro" id="IPR013097">
    <property type="entry name" value="Dabb"/>
</dbReference>
<sequence length="102" mass="11597">MPIQRITCFKVTHETDLQGILDQYEHLSKTNQKDGKPYILETSARKAIDDPRNAGYNLVAMTKFASMEDVKYYDEECEAHKQLKAFGQGKLDGPPLALHLEV</sequence>
<dbReference type="Gene3D" id="3.30.70.100">
    <property type="match status" value="1"/>
</dbReference>
<gene>
    <name evidence="4" type="ORF">B0A54_17620</name>
    <name evidence="2" type="ORF">LTR82_017100</name>
    <name evidence="3" type="ORF">LTR91_026387</name>
</gene>
<dbReference type="Proteomes" id="UP000310066">
    <property type="component" value="Unassembled WGS sequence"/>
</dbReference>
<evidence type="ECO:0000313" key="3">
    <source>
        <dbReference type="EMBL" id="KAK0949523.1"/>
    </source>
</evidence>
<reference evidence="4 5" key="1">
    <citation type="submission" date="2017-03" db="EMBL/GenBank/DDBJ databases">
        <title>Genomes of endolithic fungi from Antarctica.</title>
        <authorList>
            <person name="Coleine C."/>
            <person name="Masonjones S."/>
            <person name="Stajich J.E."/>
        </authorList>
    </citation>
    <scope>NUCLEOTIDE SEQUENCE [LARGE SCALE GENOMIC DNA]</scope>
    <source>
        <strain evidence="4 5">CCFEE 5311</strain>
    </source>
</reference>
<evidence type="ECO:0000313" key="4">
    <source>
        <dbReference type="EMBL" id="TKA24538.1"/>
    </source>
</evidence>
<dbReference type="PROSITE" id="PS51502">
    <property type="entry name" value="S_R_A_B_BARREL"/>
    <property type="match status" value="1"/>
</dbReference>
<comment type="caution">
    <text evidence="4">The sequence shown here is derived from an EMBL/GenBank/DDBJ whole genome shotgun (WGS) entry which is preliminary data.</text>
</comment>
<keyword evidence="6" id="KW-1185">Reference proteome</keyword>
<evidence type="ECO:0000259" key="1">
    <source>
        <dbReference type="PROSITE" id="PS51502"/>
    </source>
</evidence>
<dbReference type="EMBL" id="JAUJLE010001116">
    <property type="protein sequence ID" value="KAK0949523.1"/>
    <property type="molecule type" value="Genomic_DNA"/>
</dbReference>
<accession>A0A4U0TR07</accession>
<dbReference type="Proteomes" id="UP001175353">
    <property type="component" value="Unassembled WGS sequence"/>
</dbReference>
<dbReference type="Pfam" id="PF07876">
    <property type="entry name" value="Dabb"/>
    <property type="match status" value="1"/>
</dbReference>
<reference evidence="3" key="3">
    <citation type="submission" date="2023-06" db="EMBL/GenBank/DDBJ databases">
        <title>Black Yeasts Isolated from many extreme environments.</title>
        <authorList>
            <person name="Coleine C."/>
            <person name="Stajich J.E."/>
            <person name="Selbmann L."/>
        </authorList>
    </citation>
    <scope>NUCLEOTIDE SEQUENCE</scope>
    <source>
        <strain evidence="3">CCFEE 5200</strain>
    </source>
</reference>
<dbReference type="EMBL" id="NAJP01000179">
    <property type="protein sequence ID" value="TKA24538.1"/>
    <property type="molecule type" value="Genomic_DNA"/>
</dbReference>
<proteinExistence type="predicted"/>
<dbReference type="InterPro" id="IPR011008">
    <property type="entry name" value="Dimeric_a/b-barrel"/>
</dbReference>
<reference evidence="2" key="2">
    <citation type="submission" date="2021-12" db="EMBL/GenBank/DDBJ databases">
        <title>Black yeast isolated from Biological Soil Crust.</title>
        <authorList>
            <person name="Kurbessoian T."/>
        </authorList>
    </citation>
    <scope>NUCLEOTIDE SEQUENCE</scope>
    <source>
        <strain evidence="2">CCFEE 5208</strain>
    </source>
</reference>